<evidence type="ECO:0000256" key="5">
    <source>
        <dbReference type="ARBA" id="ARBA00022741"/>
    </source>
</evidence>
<name>A0A0D9YLF7_9ORYZ</name>
<dbReference type="SUPFAM" id="SSF55021">
    <property type="entry name" value="ACT-like"/>
    <property type="match status" value="1"/>
</dbReference>
<dbReference type="Gene3D" id="3.30.200.20">
    <property type="entry name" value="Phosphorylase Kinase, domain 1"/>
    <property type="match status" value="1"/>
</dbReference>
<dbReference type="AlphaFoldDB" id="A0A0D9YLF7"/>
<evidence type="ECO:0000313" key="13">
    <source>
        <dbReference type="EnsemblPlants" id="OGLUM02G01380.1"/>
    </source>
</evidence>
<keyword evidence="14" id="KW-1185">Reference proteome</keyword>
<evidence type="ECO:0000313" key="14">
    <source>
        <dbReference type="Proteomes" id="UP000026961"/>
    </source>
</evidence>
<dbReference type="PANTHER" id="PTHR44329">
    <property type="entry name" value="SERINE/THREONINE-PROTEIN KINASE TNNI3K-RELATED"/>
    <property type="match status" value="1"/>
</dbReference>
<evidence type="ECO:0000256" key="7">
    <source>
        <dbReference type="ARBA" id="ARBA00022840"/>
    </source>
</evidence>
<dbReference type="GO" id="GO:0004674">
    <property type="term" value="F:protein serine/threonine kinase activity"/>
    <property type="evidence" value="ECO:0007669"/>
    <property type="project" value="UniProtKB-KW"/>
</dbReference>
<dbReference type="InterPro" id="IPR001245">
    <property type="entry name" value="Ser-Thr/Tyr_kinase_cat_dom"/>
</dbReference>
<dbReference type="InterPro" id="IPR011009">
    <property type="entry name" value="Kinase-like_dom_sf"/>
</dbReference>
<dbReference type="PROSITE" id="PS50011">
    <property type="entry name" value="PROTEIN_KINASE_DOM"/>
    <property type="match status" value="1"/>
</dbReference>
<dbReference type="GO" id="GO:0005524">
    <property type="term" value="F:ATP binding"/>
    <property type="evidence" value="ECO:0007669"/>
    <property type="project" value="UniProtKB-KW"/>
</dbReference>
<comment type="catalytic activity">
    <reaction evidence="8">
        <text>L-threonyl-[protein] + ATP = O-phospho-L-threonyl-[protein] + ADP + H(+)</text>
        <dbReference type="Rhea" id="RHEA:46608"/>
        <dbReference type="Rhea" id="RHEA-COMP:11060"/>
        <dbReference type="Rhea" id="RHEA-COMP:11605"/>
        <dbReference type="ChEBI" id="CHEBI:15378"/>
        <dbReference type="ChEBI" id="CHEBI:30013"/>
        <dbReference type="ChEBI" id="CHEBI:30616"/>
        <dbReference type="ChEBI" id="CHEBI:61977"/>
        <dbReference type="ChEBI" id="CHEBI:456216"/>
        <dbReference type="EC" id="2.7.11.1"/>
    </reaction>
</comment>
<dbReference type="CDD" id="cd13999">
    <property type="entry name" value="STKc_MAP3K-like"/>
    <property type="match status" value="1"/>
</dbReference>
<evidence type="ECO:0000256" key="1">
    <source>
        <dbReference type="ARBA" id="ARBA00010507"/>
    </source>
</evidence>
<evidence type="ECO:0000256" key="8">
    <source>
        <dbReference type="ARBA" id="ARBA00047899"/>
    </source>
</evidence>
<evidence type="ECO:0000256" key="6">
    <source>
        <dbReference type="ARBA" id="ARBA00022777"/>
    </source>
</evidence>
<evidence type="ECO:0000256" key="10">
    <source>
        <dbReference type="SAM" id="MobiDB-lite"/>
    </source>
</evidence>
<sequence length="528" mass="58992">MAVEESSPPPPPSEVLARLRGLGAAAPVEISPAYEDALWAHFHRLPARYALDVHADRAEDVVTHHRLLEEARDPDRRPALSVRVVQVSRILDGDMDDCSELGMEPVHTNHLARQMVHPPPAFGSCSNLEALALEASEANLRSSNNDEDSSVHLISRPMHEITFATTDKPKVLSQLTCLLSELGLDIQEAHAFSTSDGYSLDVFVVTGWHLGGTEQLKEKLLEKFHDIETQAWPTSNSSSQSLEGPSGGESMPSTSVEIPTDGTDVWEIDLKLLKFGTKVASGSNGDLFRGSYCSQDVAIKVVRPERISADMYRDFAQEVYIMRKVRHRNVVQFIGACTRQPNLYIVTGGSLHDYLHKKNNSFKLSEILRVATDISKGMNYLHQNNIIHHFGVARVKDQSGVMTAETGTYRWMAPEVIEHKPYDHKADVFSFGIVLWELITGKIPYEYLTPLQAAIGVVQKGLRPTIPKDTHPKLSELLQKCWHRDPAERPDFSQILEILQRLPKEVRADTEGRQKSKAGFLSALKRNH</sequence>
<dbReference type="PANTHER" id="PTHR44329:SF64">
    <property type="entry name" value="OS02G0120100 PROTEIN"/>
    <property type="match status" value="1"/>
</dbReference>
<evidence type="ECO:0000256" key="3">
    <source>
        <dbReference type="ARBA" id="ARBA00022527"/>
    </source>
</evidence>
<dbReference type="SUPFAM" id="SSF56112">
    <property type="entry name" value="Protein kinase-like (PK-like)"/>
    <property type="match status" value="1"/>
</dbReference>
<dbReference type="InterPro" id="IPR045865">
    <property type="entry name" value="ACT-like_dom_sf"/>
</dbReference>
<accession>A0A0D9YLF7</accession>
<dbReference type="Pfam" id="PF07714">
    <property type="entry name" value="PK_Tyr_Ser-Thr"/>
    <property type="match status" value="1"/>
</dbReference>
<dbReference type="eggNOG" id="KOG0192">
    <property type="taxonomic scope" value="Eukaryota"/>
</dbReference>
<organism evidence="13">
    <name type="scientific">Oryza glumipatula</name>
    <dbReference type="NCBI Taxonomy" id="40148"/>
    <lineage>
        <taxon>Eukaryota</taxon>
        <taxon>Viridiplantae</taxon>
        <taxon>Streptophyta</taxon>
        <taxon>Embryophyta</taxon>
        <taxon>Tracheophyta</taxon>
        <taxon>Spermatophyta</taxon>
        <taxon>Magnoliopsida</taxon>
        <taxon>Liliopsida</taxon>
        <taxon>Poales</taxon>
        <taxon>Poaceae</taxon>
        <taxon>BOP clade</taxon>
        <taxon>Oryzoideae</taxon>
        <taxon>Oryzeae</taxon>
        <taxon>Oryzinae</taxon>
        <taxon>Oryza</taxon>
    </lineage>
</organism>
<reference evidence="13" key="1">
    <citation type="submission" date="2015-04" db="UniProtKB">
        <authorList>
            <consortium name="EnsemblPlants"/>
        </authorList>
    </citation>
    <scope>IDENTIFICATION</scope>
</reference>
<dbReference type="PROSITE" id="PS51671">
    <property type="entry name" value="ACT"/>
    <property type="match status" value="1"/>
</dbReference>
<dbReference type="Gramene" id="OGLUM02G01380.1">
    <property type="protein sequence ID" value="OGLUM02G01380.1"/>
    <property type="gene ID" value="OGLUM02G01380"/>
</dbReference>
<reference evidence="13" key="2">
    <citation type="submission" date="2018-05" db="EMBL/GenBank/DDBJ databases">
        <title>OgluRS3 (Oryza glumaepatula Reference Sequence Version 3).</title>
        <authorList>
            <person name="Zhang J."/>
            <person name="Kudrna D."/>
            <person name="Lee S."/>
            <person name="Talag J."/>
            <person name="Welchert J."/>
            <person name="Wing R.A."/>
        </authorList>
    </citation>
    <scope>NUCLEOTIDE SEQUENCE [LARGE SCALE GENOMIC DNA]</scope>
</reference>
<feature type="compositionally biased region" description="Polar residues" evidence="10">
    <location>
        <begin position="232"/>
        <end position="243"/>
    </location>
</feature>
<keyword evidence="4" id="KW-0808">Transferase</keyword>
<keyword evidence="7" id="KW-0067">ATP-binding</keyword>
<dbReference type="STRING" id="40148.A0A0D9YLF7"/>
<protein>
    <recommendedName>
        <fullName evidence="2">non-specific serine/threonine protein kinase</fullName>
        <ecNumber evidence="2">2.7.11.1</ecNumber>
    </recommendedName>
</protein>
<evidence type="ECO:0000256" key="2">
    <source>
        <dbReference type="ARBA" id="ARBA00012513"/>
    </source>
</evidence>
<keyword evidence="6" id="KW-0418">Kinase</keyword>
<evidence type="ECO:0000259" key="11">
    <source>
        <dbReference type="PROSITE" id="PS50011"/>
    </source>
</evidence>
<evidence type="ECO:0000256" key="4">
    <source>
        <dbReference type="ARBA" id="ARBA00022679"/>
    </source>
</evidence>
<dbReference type="FunFam" id="3.30.200.20:FF:000060">
    <property type="entry name" value="Serine/threonine-protein kinase isoform 1"/>
    <property type="match status" value="1"/>
</dbReference>
<feature type="region of interest" description="Disordered" evidence="10">
    <location>
        <begin position="232"/>
        <end position="258"/>
    </location>
</feature>
<dbReference type="EC" id="2.7.11.1" evidence="2"/>
<feature type="domain" description="ACT" evidence="12">
    <location>
        <begin position="160"/>
        <end position="238"/>
    </location>
</feature>
<evidence type="ECO:0000259" key="12">
    <source>
        <dbReference type="PROSITE" id="PS51671"/>
    </source>
</evidence>
<feature type="domain" description="Protein kinase" evidence="11">
    <location>
        <begin position="273"/>
        <end position="502"/>
    </location>
</feature>
<dbReference type="HOGENOM" id="CLU_000288_7_28_1"/>
<evidence type="ECO:0000256" key="9">
    <source>
        <dbReference type="ARBA" id="ARBA00048679"/>
    </source>
</evidence>
<comment type="catalytic activity">
    <reaction evidence="9">
        <text>L-seryl-[protein] + ATP = O-phospho-L-seryl-[protein] + ADP + H(+)</text>
        <dbReference type="Rhea" id="RHEA:17989"/>
        <dbReference type="Rhea" id="RHEA-COMP:9863"/>
        <dbReference type="Rhea" id="RHEA-COMP:11604"/>
        <dbReference type="ChEBI" id="CHEBI:15378"/>
        <dbReference type="ChEBI" id="CHEBI:29999"/>
        <dbReference type="ChEBI" id="CHEBI:30616"/>
        <dbReference type="ChEBI" id="CHEBI:83421"/>
        <dbReference type="ChEBI" id="CHEBI:456216"/>
        <dbReference type="EC" id="2.7.11.1"/>
    </reaction>
</comment>
<dbReference type="InterPro" id="IPR000719">
    <property type="entry name" value="Prot_kinase_dom"/>
</dbReference>
<keyword evidence="5" id="KW-0547">Nucleotide-binding</keyword>
<keyword evidence="3" id="KW-0723">Serine/threonine-protein kinase</keyword>
<comment type="similarity">
    <text evidence="1">Belongs to the protein kinase superfamily. TKL Ser/Thr protein kinase family. RAF subfamily.</text>
</comment>
<proteinExistence type="inferred from homology"/>
<dbReference type="EnsemblPlants" id="OGLUM02G01380.1">
    <property type="protein sequence ID" value="OGLUM02G01380.1"/>
    <property type="gene ID" value="OGLUM02G01380"/>
</dbReference>
<dbReference type="Gene3D" id="1.10.510.10">
    <property type="entry name" value="Transferase(Phosphotransferase) domain 1"/>
    <property type="match status" value="1"/>
</dbReference>
<dbReference type="Proteomes" id="UP000026961">
    <property type="component" value="Chromosome 2"/>
</dbReference>
<dbReference type="InterPro" id="IPR002912">
    <property type="entry name" value="ACT_dom"/>
</dbReference>
<dbReference type="InterPro" id="IPR051681">
    <property type="entry name" value="Ser/Thr_Kinases-Pseudokinases"/>
</dbReference>